<feature type="transmembrane region" description="Helical" evidence="2">
    <location>
        <begin position="79"/>
        <end position="98"/>
    </location>
</feature>
<feature type="compositionally biased region" description="Pro residues" evidence="1">
    <location>
        <begin position="313"/>
        <end position="327"/>
    </location>
</feature>
<gene>
    <name evidence="3" type="ORF">NGF19_11185</name>
</gene>
<accession>A0ABT0ZCF9</accession>
<keyword evidence="2" id="KW-0812">Transmembrane</keyword>
<feature type="transmembrane region" description="Helical" evidence="2">
    <location>
        <begin position="163"/>
        <end position="183"/>
    </location>
</feature>
<sequence length="334" mass="35271">MDAVPTGGPHATWAASGAAGPNAAYRNQTLRYSDVELGFDESVDFKTVKRLWLLAAMASFFVFFLFGVLPAISQGNIDALDTALPISIVVFWLALLLTRLNEPISEWKTLLEDKAAASSSAYAAIYGSLARRRIPVTAVPTRVRSDIVPEVVHNRLVVKSARYVAYVTVFAYGTSLYVGWTMWRSRPGAVVIGHFLKDIIGSVVNRTGSLNQMLRTDRPRAMREAVHSAAREGVEIAIQGIEVPLASTFGQEPPIQTVTVSPAPPTPSTPPTPSAPPSPGYAPPGPMPGGPVGPAPATGPMNDVNTLGLSGRPGPPGPPAPPQPGPNTPGWNGS</sequence>
<feature type="transmembrane region" description="Helical" evidence="2">
    <location>
        <begin position="51"/>
        <end position="73"/>
    </location>
</feature>
<organism evidence="3 4">
    <name type="scientific">Streptomyces macrolidinus</name>
    <dbReference type="NCBI Taxonomy" id="2952607"/>
    <lineage>
        <taxon>Bacteria</taxon>
        <taxon>Bacillati</taxon>
        <taxon>Actinomycetota</taxon>
        <taxon>Actinomycetes</taxon>
        <taxon>Kitasatosporales</taxon>
        <taxon>Streptomycetaceae</taxon>
        <taxon>Streptomyces</taxon>
    </lineage>
</organism>
<protein>
    <submittedName>
        <fullName evidence="3">Uncharacterized protein</fullName>
    </submittedName>
</protein>
<keyword evidence="2" id="KW-1133">Transmembrane helix</keyword>
<feature type="compositionally biased region" description="Pro residues" evidence="1">
    <location>
        <begin position="262"/>
        <end position="294"/>
    </location>
</feature>
<dbReference type="Proteomes" id="UP001523219">
    <property type="component" value="Unassembled WGS sequence"/>
</dbReference>
<keyword evidence="4" id="KW-1185">Reference proteome</keyword>
<evidence type="ECO:0000256" key="1">
    <source>
        <dbReference type="SAM" id="MobiDB-lite"/>
    </source>
</evidence>
<name>A0ABT0ZCF9_9ACTN</name>
<dbReference type="RefSeq" id="WP_252424744.1">
    <property type="nucleotide sequence ID" value="NZ_JAMWMR010000007.1"/>
</dbReference>
<evidence type="ECO:0000313" key="4">
    <source>
        <dbReference type="Proteomes" id="UP001523219"/>
    </source>
</evidence>
<reference evidence="3 4" key="1">
    <citation type="submission" date="2022-05" db="EMBL/GenBank/DDBJ databases">
        <title>Streptomyces sp. nov. RY43-2 isolated from soil of a peat swamp forest.</title>
        <authorList>
            <person name="Kanchanasin P."/>
            <person name="Tanasupawat S."/>
            <person name="Phongsopitanun W."/>
        </authorList>
    </citation>
    <scope>NUCLEOTIDE SEQUENCE [LARGE SCALE GENOMIC DNA]</scope>
    <source>
        <strain evidence="3 4">RY43-2</strain>
    </source>
</reference>
<feature type="region of interest" description="Disordered" evidence="1">
    <location>
        <begin position="254"/>
        <end position="334"/>
    </location>
</feature>
<proteinExistence type="predicted"/>
<comment type="caution">
    <text evidence="3">The sequence shown here is derived from an EMBL/GenBank/DDBJ whole genome shotgun (WGS) entry which is preliminary data.</text>
</comment>
<dbReference type="EMBL" id="JAMWMR010000007">
    <property type="protein sequence ID" value="MCN9241346.1"/>
    <property type="molecule type" value="Genomic_DNA"/>
</dbReference>
<keyword evidence="2" id="KW-0472">Membrane</keyword>
<evidence type="ECO:0000256" key="2">
    <source>
        <dbReference type="SAM" id="Phobius"/>
    </source>
</evidence>
<evidence type="ECO:0000313" key="3">
    <source>
        <dbReference type="EMBL" id="MCN9241346.1"/>
    </source>
</evidence>